<feature type="compositionally biased region" description="Low complexity" evidence="1">
    <location>
        <begin position="26"/>
        <end position="44"/>
    </location>
</feature>
<feature type="compositionally biased region" description="Low complexity" evidence="1">
    <location>
        <begin position="393"/>
        <end position="413"/>
    </location>
</feature>
<feature type="compositionally biased region" description="Low complexity" evidence="1">
    <location>
        <begin position="97"/>
        <end position="114"/>
    </location>
</feature>
<name>A0A9P7RUE5_9AGAR</name>
<dbReference type="Proteomes" id="UP001049176">
    <property type="component" value="Chromosome 7"/>
</dbReference>
<comment type="caution">
    <text evidence="2">The sequence shown here is derived from an EMBL/GenBank/DDBJ whole genome shotgun (WGS) entry which is preliminary data.</text>
</comment>
<dbReference type="KEGG" id="more:E1B28_011243"/>
<feature type="region of interest" description="Disordered" evidence="1">
    <location>
        <begin position="339"/>
        <end position="413"/>
    </location>
</feature>
<feature type="region of interest" description="Disordered" evidence="1">
    <location>
        <begin position="696"/>
        <end position="729"/>
    </location>
</feature>
<feature type="compositionally biased region" description="Polar residues" evidence="1">
    <location>
        <begin position="115"/>
        <end position="124"/>
    </location>
</feature>
<proteinExistence type="predicted"/>
<evidence type="ECO:0000313" key="2">
    <source>
        <dbReference type="EMBL" id="KAG7089575.1"/>
    </source>
</evidence>
<keyword evidence="3" id="KW-1185">Reference proteome</keyword>
<gene>
    <name evidence="2" type="ORF">E1B28_011243</name>
</gene>
<reference evidence="2" key="1">
    <citation type="journal article" date="2021" name="Genome Biol. Evol.">
        <title>The assembled and annotated genome of the fairy-ring fungus Marasmius oreades.</title>
        <authorList>
            <person name="Hiltunen M."/>
            <person name="Ament-Velasquez S.L."/>
            <person name="Johannesson H."/>
        </authorList>
    </citation>
    <scope>NUCLEOTIDE SEQUENCE</scope>
    <source>
        <strain evidence="2">03SP1</strain>
    </source>
</reference>
<evidence type="ECO:0000313" key="3">
    <source>
        <dbReference type="Proteomes" id="UP001049176"/>
    </source>
</evidence>
<feature type="region of interest" description="Disordered" evidence="1">
    <location>
        <begin position="97"/>
        <end position="159"/>
    </location>
</feature>
<feature type="compositionally biased region" description="Polar residues" evidence="1">
    <location>
        <begin position="696"/>
        <end position="706"/>
    </location>
</feature>
<protein>
    <submittedName>
        <fullName evidence="2">Uncharacterized protein</fullName>
    </submittedName>
</protein>
<dbReference type="EMBL" id="CM032187">
    <property type="protein sequence ID" value="KAG7089575.1"/>
    <property type="molecule type" value="Genomic_DNA"/>
</dbReference>
<feature type="region of interest" description="Disordered" evidence="1">
    <location>
        <begin position="176"/>
        <end position="213"/>
    </location>
</feature>
<evidence type="ECO:0000256" key="1">
    <source>
        <dbReference type="SAM" id="MobiDB-lite"/>
    </source>
</evidence>
<sequence length="827" mass="87951">MQSEKEAIISSEEDEGLFGSPPPSPGRGRSPSPGLALPSSSSGVSLVSQNVGTIALPGSQDNAELAVNPLALPFSESRHGLPRPPVNVFRLNENAWVSSSSSRSSPISSVDTVSRASSQTPSITKSRKRKSTTSGNPSRLPPLEIPLPDPSQPPPSNWLRSQAALLGHAGLVGGIKPASFSHGRPRGSTPSNPIVVDDANDMKNAQKPKSPRWQHHLATADLKLTPPPTRDIVDILIRQKEVFPILQDLLKLFSGNPGLASTYRDKQDGVDPPTKRRKLNCVPAGAADWDVPYPFQVGEGPQRYHDGWVENRAKQLVSQLVALIKTASRKAALRNLIQEQNQARERPEGKCCQPEPPDSEHLEPKTYGHGHYKPVTSFYGLDKSNVPEAPTDTPSISPPRTARSPSPPTTSSIEDLISSLVTTTPIGQSSNETVNDVNAIFSHVPQHTNDIDGVTDNWMALFQLISPEQNQNFLFSTAQNQGDGVSSVATDIPMDFGSWTFPDSSGEITSSMSTFSSSFLDSSQLMDVDRDIALPEVSSSPILDVDALFGHPLTATPSHLDPLSISLPQIPAGSGTPSLAASPIPSSLGGDFPMTPISGVGNDPNTTGNLEFGFDIADGIVPPSQSGMTDDVMNAASSLMALGGNLNGPWNWTGNLEGGSSSVEGNGIGADATPNNSKQAAFENRNAAVNARMDINQGQGQGDNNVPSSSSPAAGNSNGPKEQERGKEVEAEAVRDILPALMSAVLPLGIPLHTPNVNVGTSSVFTPPNQGATSSQPSNKRLDRAELVRLAKDRRAKLAEEIIKARTQLWETTIEHGVLMHLSKFYM</sequence>
<feature type="region of interest" description="Disordered" evidence="1">
    <location>
        <begin position="1"/>
        <end position="44"/>
    </location>
</feature>
<feature type="compositionally biased region" description="Low complexity" evidence="1">
    <location>
        <begin position="707"/>
        <end position="720"/>
    </location>
</feature>
<dbReference type="RefSeq" id="XP_043006045.1">
    <property type="nucleotide sequence ID" value="XM_043156260.1"/>
</dbReference>
<dbReference type="AlphaFoldDB" id="A0A9P7RUE5"/>
<feature type="compositionally biased region" description="Pro residues" evidence="1">
    <location>
        <begin position="139"/>
        <end position="156"/>
    </location>
</feature>
<organism evidence="2 3">
    <name type="scientific">Marasmius oreades</name>
    <name type="common">fairy-ring Marasmius</name>
    <dbReference type="NCBI Taxonomy" id="181124"/>
    <lineage>
        <taxon>Eukaryota</taxon>
        <taxon>Fungi</taxon>
        <taxon>Dikarya</taxon>
        <taxon>Basidiomycota</taxon>
        <taxon>Agaricomycotina</taxon>
        <taxon>Agaricomycetes</taxon>
        <taxon>Agaricomycetidae</taxon>
        <taxon>Agaricales</taxon>
        <taxon>Marasmiineae</taxon>
        <taxon>Marasmiaceae</taxon>
        <taxon>Marasmius</taxon>
    </lineage>
</organism>
<dbReference type="OrthoDB" id="3264780at2759"/>
<accession>A0A9P7RUE5</accession>
<dbReference type="GeneID" id="66080318"/>